<keyword evidence="3 5" id="KW-1133">Transmembrane helix</keyword>
<dbReference type="InterPro" id="IPR050307">
    <property type="entry name" value="Sterol_Desaturase_Related"/>
</dbReference>
<evidence type="ECO:0000313" key="8">
    <source>
        <dbReference type="Proteomes" id="UP001403385"/>
    </source>
</evidence>
<dbReference type="Proteomes" id="UP001403385">
    <property type="component" value="Unassembled WGS sequence"/>
</dbReference>
<dbReference type="GO" id="GO:0016020">
    <property type="term" value="C:membrane"/>
    <property type="evidence" value="ECO:0007669"/>
    <property type="project" value="UniProtKB-SubCell"/>
</dbReference>
<keyword evidence="4 5" id="KW-0472">Membrane</keyword>
<dbReference type="EC" id="1.-.-.-" evidence="7"/>
<dbReference type="RefSeq" id="WP_346824068.1">
    <property type="nucleotide sequence ID" value="NZ_JBDKWZ010000021.1"/>
</dbReference>
<evidence type="ECO:0000313" key="7">
    <source>
        <dbReference type="EMBL" id="MEN7551287.1"/>
    </source>
</evidence>
<dbReference type="GO" id="GO:0016491">
    <property type="term" value="F:oxidoreductase activity"/>
    <property type="evidence" value="ECO:0007669"/>
    <property type="project" value="UniProtKB-KW"/>
</dbReference>
<dbReference type="Pfam" id="PF04116">
    <property type="entry name" value="FA_hydroxylase"/>
    <property type="match status" value="1"/>
</dbReference>
<evidence type="ECO:0000256" key="2">
    <source>
        <dbReference type="ARBA" id="ARBA00022692"/>
    </source>
</evidence>
<keyword evidence="8" id="KW-1185">Reference proteome</keyword>
<feature type="domain" description="Fatty acid hydroxylase" evidence="6">
    <location>
        <begin position="94"/>
        <end position="223"/>
    </location>
</feature>
<dbReference type="AlphaFoldDB" id="A0AAW9SD07"/>
<reference evidence="7 8" key="1">
    <citation type="submission" date="2024-04" db="EMBL/GenBank/DDBJ databases">
        <title>Novel genus in family Flammeovirgaceae.</title>
        <authorList>
            <person name="Nguyen T.H."/>
            <person name="Vuong T.Q."/>
            <person name="Le H."/>
            <person name="Kim S.-G."/>
        </authorList>
    </citation>
    <scope>NUCLEOTIDE SEQUENCE [LARGE SCALE GENOMIC DNA]</scope>
    <source>
        <strain evidence="7 8">JCM 23209</strain>
    </source>
</reference>
<dbReference type="GO" id="GO:0005506">
    <property type="term" value="F:iron ion binding"/>
    <property type="evidence" value="ECO:0007669"/>
    <property type="project" value="InterPro"/>
</dbReference>
<name>A0AAW9SD07_9BACT</name>
<dbReference type="EMBL" id="JBDKWZ010000021">
    <property type="protein sequence ID" value="MEN7551287.1"/>
    <property type="molecule type" value="Genomic_DNA"/>
</dbReference>
<evidence type="ECO:0000256" key="1">
    <source>
        <dbReference type="ARBA" id="ARBA00004370"/>
    </source>
</evidence>
<evidence type="ECO:0000256" key="4">
    <source>
        <dbReference type="ARBA" id="ARBA00023136"/>
    </source>
</evidence>
<feature type="transmembrane region" description="Helical" evidence="5">
    <location>
        <begin position="45"/>
        <end position="63"/>
    </location>
</feature>
<evidence type="ECO:0000256" key="5">
    <source>
        <dbReference type="SAM" id="Phobius"/>
    </source>
</evidence>
<feature type="transmembrane region" description="Helical" evidence="5">
    <location>
        <begin position="6"/>
        <end position="24"/>
    </location>
</feature>
<keyword evidence="2 5" id="KW-0812">Transmembrane</keyword>
<sequence length="281" mass="32816">MEFLKLLEATGISLFFLLLVFVPMEKVFPAKPGQKIFRPHWLMDFCYFLGQYLLWSSVVIWVLNEFNSFLTGMVPSAFRNTVQSQPWWLQALEVVLLSDFLIYWGHRLQHQIGFLWRFHKVHHSAEHLDWLAAHREHPLDSIYTIGLINLPAFIFGFPLETLAGVIAFRGIWAIYIHSNVRLPLGPLKMLIGAPELHHWHHSLDRKAGNYANISPLMDLLFGTYTCPRKEPVRVGIREHFPQSYIAQLLAPCLPQHIWKRLEKRLKKKLNSSEYPQASSRQ</sequence>
<comment type="subcellular location">
    <subcellularLocation>
        <location evidence="1">Membrane</location>
    </subcellularLocation>
</comment>
<evidence type="ECO:0000259" key="6">
    <source>
        <dbReference type="Pfam" id="PF04116"/>
    </source>
</evidence>
<evidence type="ECO:0000256" key="3">
    <source>
        <dbReference type="ARBA" id="ARBA00022989"/>
    </source>
</evidence>
<gene>
    <name evidence="7" type="ORF">AAG747_25440</name>
</gene>
<proteinExistence type="predicted"/>
<comment type="caution">
    <text evidence="7">The sequence shown here is derived from an EMBL/GenBank/DDBJ whole genome shotgun (WGS) entry which is preliminary data.</text>
</comment>
<dbReference type="InterPro" id="IPR006694">
    <property type="entry name" value="Fatty_acid_hydroxylase"/>
</dbReference>
<dbReference type="GO" id="GO:0008610">
    <property type="term" value="P:lipid biosynthetic process"/>
    <property type="evidence" value="ECO:0007669"/>
    <property type="project" value="InterPro"/>
</dbReference>
<accession>A0AAW9SD07</accession>
<protein>
    <submittedName>
        <fullName evidence="7">Sterol desaturase family protein</fullName>
        <ecNumber evidence="7">1.-.-.-</ecNumber>
    </submittedName>
</protein>
<dbReference type="PANTHER" id="PTHR11863">
    <property type="entry name" value="STEROL DESATURASE"/>
    <property type="match status" value="1"/>
</dbReference>
<organism evidence="7 8">
    <name type="scientific">Rapidithrix thailandica</name>
    <dbReference type="NCBI Taxonomy" id="413964"/>
    <lineage>
        <taxon>Bacteria</taxon>
        <taxon>Pseudomonadati</taxon>
        <taxon>Bacteroidota</taxon>
        <taxon>Cytophagia</taxon>
        <taxon>Cytophagales</taxon>
        <taxon>Flammeovirgaceae</taxon>
        <taxon>Rapidithrix</taxon>
    </lineage>
</organism>
<keyword evidence="7" id="KW-0560">Oxidoreductase</keyword>